<sequence>MTTMTLLIAPMVLALLLVHRGGNRRARHRASRF</sequence>
<comment type="caution">
    <text evidence="1">The sequence shown here is derived from an EMBL/GenBank/DDBJ whole genome shotgun (WGS) entry which is preliminary data.</text>
</comment>
<evidence type="ECO:0008006" key="3">
    <source>
        <dbReference type="Google" id="ProtNLM"/>
    </source>
</evidence>
<evidence type="ECO:0000313" key="1">
    <source>
        <dbReference type="EMBL" id="MBP2041181.1"/>
    </source>
</evidence>
<keyword evidence="2" id="KW-1185">Reference proteome</keyword>
<reference evidence="1 2" key="1">
    <citation type="submission" date="2021-03" db="EMBL/GenBank/DDBJ databases">
        <title>Genomic Encyclopedia of Type Strains, Phase IV (KMG-IV): sequencing the most valuable type-strain genomes for metagenomic binning, comparative biology and taxonomic classification.</title>
        <authorList>
            <person name="Goeker M."/>
        </authorList>
    </citation>
    <scope>NUCLEOTIDE SEQUENCE [LARGE SCALE GENOMIC DNA]</scope>
    <source>
        <strain evidence="1 2">DSM 40526</strain>
    </source>
</reference>
<name>A0ABS4LGE4_STRAV</name>
<proteinExistence type="predicted"/>
<gene>
    <name evidence="1" type="ORF">J2Z77_007038</name>
</gene>
<dbReference type="EMBL" id="JAGGLQ010000022">
    <property type="protein sequence ID" value="MBP2041181.1"/>
    <property type="molecule type" value="Genomic_DNA"/>
</dbReference>
<accession>A0ABS4LGE4</accession>
<evidence type="ECO:0000313" key="2">
    <source>
        <dbReference type="Proteomes" id="UP001519310"/>
    </source>
</evidence>
<dbReference type="Proteomes" id="UP001519310">
    <property type="component" value="Unassembled WGS sequence"/>
</dbReference>
<organism evidence="1 2">
    <name type="scientific">Streptomyces avidinii</name>
    <dbReference type="NCBI Taxonomy" id="1895"/>
    <lineage>
        <taxon>Bacteria</taxon>
        <taxon>Bacillati</taxon>
        <taxon>Actinomycetota</taxon>
        <taxon>Actinomycetes</taxon>
        <taxon>Kitasatosporales</taxon>
        <taxon>Streptomycetaceae</taxon>
        <taxon>Streptomyces</taxon>
    </lineage>
</organism>
<protein>
    <recommendedName>
        <fullName evidence="3">Secreted protein with PEP-CTERM sorting signal</fullName>
    </recommendedName>
</protein>